<dbReference type="InterPro" id="IPR009898">
    <property type="entry name" value="DUF1440"/>
</dbReference>
<organism evidence="5 9">
    <name type="scientific">Lactococcus lactis subsp. lactis</name>
    <name type="common">Streptococcus lactis</name>
    <dbReference type="NCBI Taxonomy" id="1360"/>
    <lineage>
        <taxon>Bacteria</taxon>
        <taxon>Bacillati</taxon>
        <taxon>Bacillota</taxon>
        <taxon>Bacilli</taxon>
        <taxon>Lactobacillales</taxon>
        <taxon>Streptococcaceae</taxon>
        <taxon>Lactococcus</taxon>
    </lineage>
</organism>
<evidence type="ECO:0000313" key="5">
    <source>
        <dbReference type="EMBL" id="GAM81036.1"/>
    </source>
</evidence>
<sequence length="178" mass="20675">MVKNISLDWFLGILLPCLWIGIVSGLISGMVKIGWEAILPPRTKERDETNPPQKLMQQIGFPQKITHAYFLYSKDQKVYWFALILHFSFSIVFSFIFVVLSQIWSGISLGEGALYGIIIWFLWHILLMPITRTVPQPWKQPFSEHFSEFFGHIVWAWSIAAVSFYMIATHYSDVLSLF</sequence>
<dbReference type="EMBL" id="LKLN01000089">
    <property type="protein sequence ID" value="KSU01538.1"/>
    <property type="molecule type" value="Genomic_DNA"/>
</dbReference>
<proteinExistence type="predicted"/>
<evidence type="ECO:0000313" key="15">
    <source>
        <dbReference type="Proteomes" id="UP000245919"/>
    </source>
</evidence>
<evidence type="ECO:0000313" key="14">
    <source>
        <dbReference type="Proteomes" id="UP000192095"/>
    </source>
</evidence>
<evidence type="ECO:0000313" key="12">
    <source>
        <dbReference type="Proteomes" id="UP000053719"/>
    </source>
</evidence>
<dbReference type="EMBL" id="CP028160">
    <property type="protein sequence ID" value="AWN66265.1"/>
    <property type="molecule type" value="Genomic_DNA"/>
</dbReference>
<dbReference type="EMBL" id="CP015902">
    <property type="protein sequence ID" value="ARE21380.1"/>
    <property type="molecule type" value="Genomic_DNA"/>
</dbReference>
<reference evidence="5 9" key="1">
    <citation type="submission" date="2015-01" db="EMBL/GenBank/DDBJ databases">
        <title>Lactococcus lactis subsp.lactis JCM 5805 whole genome shotgun sequence.</title>
        <authorList>
            <person name="Fujii T."/>
            <person name="Tomita Y."/>
            <person name="Ikushima S."/>
            <person name="Fujiwara D."/>
        </authorList>
    </citation>
    <scope>NUCLEOTIDE SEQUENCE [LARGE SCALE GENOMIC DNA]</scope>
    <source>
        <strain evidence="5 9">JCM 5805</strain>
    </source>
</reference>
<reference evidence="13 14" key="3">
    <citation type="journal article" date="2017" name="BMC Genomics">
        <title>Comparative and functional genomics of the Lactococcus lactis taxon; insights into evolution and niche adaptation.</title>
        <authorList>
            <person name="Kelleher P."/>
            <person name="Bottacini F."/>
            <person name="Mahony J."/>
            <person name="Kilcawley K.N."/>
            <person name="van Sinderen D."/>
        </authorList>
    </citation>
    <scope>NUCLEOTIDE SEQUENCE [LARGE SCALE GENOMIC DNA]</scope>
    <source>
        <strain evidence="3 14">UC06</strain>
        <strain evidence="2 13">UC11</strain>
    </source>
</reference>
<feature type="transmembrane region" description="Helical" evidence="1">
    <location>
        <begin position="150"/>
        <end position="168"/>
    </location>
</feature>
<evidence type="ECO:0000313" key="7">
    <source>
        <dbReference type="EMBL" id="KSU17702.1"/>
    </source>
</evidence>
<dbReference type="Pfam" id="PF07274">
    <property type="entry name" value="DUF1440"/>
    <property type="match status" value="1"/>
</dbReference>
<dbReference type="Proteomes" id="UP000031847">
    <property type="component" value="Unassembled WGS sequence"/>
</dbReference>
<dbReference type="Proteomes" id="UP000192095">
    <property type="component" value="Chromosome"/>
</dbReference>
<reference evidence="3" key="6">
    <citation type="submission" date="2023-07" db="EMBL/GenBank/DDBJ databases">
        <authorList>
            <person name="McDonnell B."/>
        </authorList>
    </citation>
    <scope>NUCLEOTIDE SEQUENCE</scope>
    <source>
        <strain evidence="3">UC06</strain>
    </source>
</reference>
<name>A0A0B8QQW5_LACLL</name>
<dbReference type="RefSeq" id="WP_012898278.1">
    <property type="nucleotide sequence ID" value="NZ_BAABQR010000006.1"/>
</dbReference>
<evidence type="ECO:0000313" key="6">
    <source>
        <dbReference type="EMBL" id="KSU01538.1"/>
    </source>
</evidence>
<feature type="transmembrane region" description="Helical" evidence="1">
    <location>
        <begin position="112"/>
        <end position="130"/>
    </location>
</feature>
<evidence type="ECO:0000313" key="3">
    <source>
        <dbReference type="EMBL" id="ARE21380.1"/>
    </source>
</evidence>
<accession>A0A0B8QQW5</accession>
<evidence type="ECO:0000313" key="10">
    <source>
        <dbReference type="Proteomes" id="UP000053058"/>
    </source>
</evidence>
<reference evidence="6" key="4">
    <citation type="journal article" date="2017" name="Genome Announc.">
        <title>Draft Genome Sequences of 24 Lactococcus lactis Strains.</title>
        <authorList>
            <person name="Backus L."/>
            <person name="Wels M."/>
            <person name="Boekhorst J."/>
            <person name="Dijkstra A.R."/>
            <person name="Beerthuyzen M."/>
            <person name="Kelly W.J."/>
            <person name="Siezen R.J."/>
            <person name="van Hijum S.A."/>
            <person name="Bachmann H."/>
        </authorList>
    </citation>
    <scope>NUCLEOTIDE SEQUENCE</scope>
    <source>
        <strain evidence="6">KF282</strain>
        <strain evidence="7">LMG9447</strain>
        <strain evidence="8">M20</strain>
    </source>
</reference>
<reference evidence="4 15" key="5">
    <citation type="submission" date="2018-03" db="EMBL/GenBank/DDBJ databases">
        <title>Genome sequence of Lactococcus lactis strain 14B4 from almond drupe.</title>
        <authorList>
            <person name="Tran T.D."/>
            <person name="McGarvey J.A."/>
            <person name="Huynh S."/>
            <person name="Parker C.T."/>
        </authorList>
    </citation>
    <scope>NUCLEOTIDE SEQUENCE [LARGE SCALE GENOMIC DNA]</scope>
    <source>
        <strain evidence="4 15">14B4</strain>
    </source>
</reference>
<dbReference type="EMBL" id="CP015904">
    <property type="protein sequence ID" value="ARE13991.1"/>
    <property type="molecule type" value="Genomic_DNA"/>
</dbReference>
<dbReference type="GeneID" id="89633887"/>
<keyword evidence="1" id="KW-1133">Transmembrane helix</keyword>
<evidence type="ECO:0000313" key="13">
    <source>
        <dbReference type="Proteomes" id="UP000192067"/>
    </source>
</evidence>
<evidence type="ECO:0000256" key="1">
    <source>
        <dbReference type="SAM" id="Phobius"/>
    </source>
</evidence>
<evidence type="ECO:0000313" key="9">
    <source>
        <dbReference type="Proteomes" id="UP000031847"/>
    </source>
</evidence>
<dbReference type="EMBL" id="LKLS01000124">
    <property type="protein sequence ID" value="KSU17702.1"/>
    <property type="molecule type" value="Genomic_DNA"/>
</dbReference>
<evidence type="ECO:0000313" key="2">
    <source>
        <dbReference type="EMBL" id="ARE13991.1"/>
    </source>
</evidence>
<reference evidence="10 11" key="2">
    <citation type="submission" date="2015-10" db="EMBL/GenBank/DDBJ databases">
        <title>Draft Genome Sequences of 11 Lactococcus lactis subspecies cremoris strains.</title>
        <authorList>
            <person name="Wels M."/>
            <person name="Backus L."/>
            <person name="Boekhorst J."/>
            <person name="Dijkstra A."/>
            <person name="Beerthuizen M."/>
            <person name="Kelly W."/>
            <person name="Siezen R."/>
            <person name="Bachmann H."/>
            <person name="Van Hijum S."/>
        </authorList>
    </citation>
    <scope>NUCLEOTIDE SEQUENCE [LARGE SCALE GENOMIC DNA]</scope>
    <source>
        <strain evidence="10">KF282</strain>
        <strain evidence="11">LMG9449</strain>
        <strain evidence="12">M20</strain>
    </source>
</reference>
<dbReference type="Proteomes" id="UP000245919">
    <property type="component" value="Chromosome"/>
</dbReference>
<feature type="transmembrane region" description="Helical" evidence="1">
    <location>
        <begin position="78"/>
        <end position="100"/>
    </location>
</feature>
<dbReference type="Proteomes" id="UP000053058">
    <property type="component" value="Unassembled WGS sequence"/>
</dbReference>
<dbReference type="EMBL" id="LKLU01000066">
    <property type="protein sequence ID" value="KSU21300.1"/>
    <property type="molecule type" value="Genomic_DNA"/>
</dbReference>
<dbReference type="Proteomes" id="UP000053612">
    <property type="component" value="Unassembled WGS sequence"/>
</dbReference>
<keyword evidence="1" id="KW-0472">Membrane</keyword>
<keyword evidence="1" id="KW-0812">Transmembrane</keyword>
<evidence type="ECO:0000313" key="8">
    <source>
        <dbReference type="EMBL" id="KSU21300.1"/>
    </source>
</evidence>
<protein>
    <submittedName>
        <fullName evidence="4">DUF1440 domain-containing protein</fullName>
    </submittedName>
    <submittedName>
        <fullName evidence="6">Integral membrane protein</fullName>
    </submittedName>
    <submittedName>
        <fullName evidence="5">Predicted periplasmic/secreted protein</fullName>
    </submittedName>
    <submittedName>
        <fullName evidence="3">YagU family protein</fullName>
    </submittedName>
</protein>
<gene>
    <name evidence="5" type="ORF">JCM5805K_2152</name>
    <name evidence="6" type="ORF">KF282_2524</name>
    <name evidence="4" type="ORF">LL14B4_08860</name>
    <name evidence="3" type="ORF">LLUC06_1838</name>
    <name evidence="2" type="ORF">LLUC11_1662</name>
    <name evidence="7" type="ORF">LMG9449_1507</name>
    <name evidence="8" type="ORF">M20_1010</name>
</gene>
<dbReference type="Proteomes" id="UP000053719">
    <property type="component" value="Unassembled WGS sequence"/>
</dbReference>
<feature type="transmembrane region" description="Helical" evidence="1">
    <location>
        <begin position="7"/>
        <end position="31"/>
    </location>
</feature>
<evidence type="ECO:0000313" key="11">
    <source>
        <dbReference type="Proteomes" id="UP000053612"/>
    </source>
</evidence>
<dbReference type="PATRIC" id="fig|1360.105.peg.867"/>
<dbReference type="AlphaFoldDB" id="A0A0B8QQW5"/>
<dbReference type="EMBL" id="BBSI01000033">
    <property type="protein sequence ID" value="GAM81036.1"/>
    <property type="molecule type" value="Genomic_DNA"/>
</dbReference>
<evidence type="ECO:0000313" key="4">
    <source>
        <dbReference type="EMBL" id="AWN66265.1"/>
    </source>
</evidence>
<dbReference type="Proteomes" id="UP000192067">
    <property type="component" value="Chromosome"/>
</dbReference>